<evidence type="ECO:0000313" key="9">
    <source>
        <dbReference type="EMBL" id="MBN2067871.1"/>
    </source>
</evidence>
<evidence type="ECO:0000256" key="7">
    <source>
        <dbReference type="HAMAP-Rule" id="MF_01509"/>
    </source>
</evidence>
<dbReference type="AlphaFoldDB" id="A0A938YY81"/>
<dbReference type="FunFam" id="1.20.272.10:FF:000029">
    <property type="entry name" value="Replication factor C small subunit"/>
    <property type="match status" value="1"/>
</dbReference>
<dbReference type="SMART" id="SM00382">
    <property type="entry name" value="AAA"/>
    <property type="match status" value="1"/>
</dbReference>
<comment type="caution">
    <text evidence="9">The sequence shown here is derived from an EMBL/GenBank/DDBJ whole genome shotgun (WGS) entry which is preliminary data.</text>
</comment>
<evidence type="ECO:0000256" key="2">
    <source>
        <dbReference type="ARBA" id="ARBA00014164"/>
    </source>
</evidence>
<dbReference type="PANTHER" id="PTHR11669:SF20">
    <property type="entry name" value="REPLICATION FACTOR C SUBUNIT 4"/>
    <property type="match status" value="1"/>
</dbReference>
<reference evidence="9" key="1">
    <citation type="submission" date="2021-01" db="EMBL/GenBank/DDBJ databases">
        <title>Active Sulfur Cycling in an Early Earth Analoge.</title>
        <authorList>
            <person name="Hahn C.R."/>
            <person name="Youssef N.H."/>
            <person name="Elshahed M."/>
        </authorList>
    </citation>
    <scope>NUCLEOTIDE SEQUENCE</scope>
    <source>
        <strain evidence="9">Zod_Metabat.1151</strain>
    </source>
</reference>
<sequence length="318" mass="36112">MELPWVEKYRPERLKDVVGQPEIVQRLQSYVEKHNSPNLLFSGSAGIGKTSAAVALAKELFGGQFERNFLELNASDERGIDVVRNTIKDFARTLAFSGDFKIIFLDESDALTGDAQQALRRTMEKYTKTCRFILSCNYSSRIIEPIQSRCVVFRFRPLAAKEMQQRLEEIAKKENVELGEKALDAIFYVSMGDMRKAINVLQASASLGGKVTEDTVFNVSSRAKPREIKEMIQLALKGKFLEARNLLDTLLYEHGMSGEDVMLQLYREVIGAEENEIESKTKIALVDIIGEYNFRMVEGANERIQLEALLAQFMKFKK</sequence>
<dbReference type="InterPro" id="IPR003959">
    <property type="entry name" value="ATPase_AAA_core"/>
</dbReference>
<dbReference type="PANTHER" id="PTHR11669">
    <property type="entry name" value="REPLICATION FACTOR C / DNA POLYMERASE III GAMMA-TAU SUBUNIT"/>
    <property type="match status" value="1"/>
</dbReference>
<comment type="subunit">
    <text evidence="7">Heteromultimer composed of small subunits (RfcS) and large subunits (RfcL).</text>
</comment>
<dbReference type="FunFam" id="1.10.8.60:FF:000012">
    <property type="entry name" value="Replication factor C subunit 4"/>
    <property type="match status" value="1"/>
</dbReference>
<evidence type="ECO:0000259" key="8">
    <source>
        <dbReference type="SMART" id="SM00382"/>
    </source>
</evidence>
<accession>A0A938YY81</accession>
<dbReference type="CDD" id="cd18140">
    <property type="entry name" value="HLD_clamp_RFC"/>
    <property type="match status" value="1"/>
</dbReference>
<protein>
    <recommendedName>
        <fullName evidence="2 7">Replication factor C small subunit</fullName>
        <shortName evidence="7">RFC small subunit</shortName>
    </recommendedName>
    <alternativeName>
        <fullName evidence="6 7">Clamp loader small subunit</fullName>
    </alternativeName>
</protein>
<dbReference type="InterPro" id="IPR003593">
    <property type="entry name" value="AAA+_ATPase"/>
</dbReference>
<organism evidence="9 10">
    <name type="scientific">Candidatus Iainarchaeum sp</name>
    <dbReference type="NCBI Taxonomy" id="3101447"/>
    <lineage>
        <taxon>Archaea</taxon>
        <taxon>Candidatus Iainarchaeota</taxon>
        <taxon>Candidatus Iainarchaeia</taxon>
        <taxon>Candidatus Iainarchaeales</taxon>
        <taxon>Candidatus Iainarchaeaceae</taxon>
        <taxon>Candidatus Iainarchaeum</taxon>
    </lineage>
</organism>
<proteinExistence type="inferred from homology"/>
<keyword evidence="4 7" id="KW-0547">Nucleotide-binding</keyword>
<dbReference type="GO" id="GO:0003677">
    <property type="term" value="F:DNA binding"/>
    <property type="evidence" value="ECO:0007669"/>
    <property type="project" value="InterPro"/>
</dbReference>
<gene>
    <name evidence="7" type="primary">rfcS</name>
    <name evidence="9" type="ORF">JW744_05370</name>
</gene>
<dbReference type="Pfam" id="PF00004">
    <property type="entry name" value="AAA"/>
    <property type="match status" value="1"/>
</dbReference>
<dbReference type="InterPro" id="IPR023748">
    <property type="entry name" value="Rep_factor-C_ssu_arc"/>
</dbReference>
<dbReference type="NCBIfam" id="NF001679">
    <property type="entry name" value="PRK00440.1"/>
    <property type="match status" value="1"/>
</dbReference>
<dbReference type="GO" id="GO:0006261">
    <property type="term" value="P:DNA-templated DNA replication"/>
    <property type="evidence" value="ECO:0007669"/>
    <property type="project" value="TreeGrafter"/>
</dbReference>
<comment type="function">
    <text evidence="7">Part of the RFC clamp loader complex which loads the PCNA sliding clamp onto DNA.</text>
</comment>
<dbReference type="InterPro" id="IPR027417">
    <property type="entry name" value="P-loop_NTPase"/>
</dbReference>
<dbReference type="InterPro" id="IPR008921">
    <property type="entry name" value="DNA_pol3_clamp-load_cplx_C"/>
</dbReference>
<evidence type="ECO:0000256" key="5">
    <source>
        <dbReference type="ARBA" id="ARBA00022840"/>
    </source>
</evidence>
<comment type="similarity">
    <text evidence="1 7">Belongs to the activator 1 small subunits family. RfcS subfamily.</text>
</comment>
<dbReference type="SUPFAM" id="SSF48019">
    <property type="entry name" value="post-AAA+ oligomerization domain-like"/>
    <property type="match status" value="1"/>
</dbReference>
<dbReference type="Pfam" id="PF08542">
    <property type="entry name" value="Rep_fac_C"/>
    <property type="match status" value="1"/>
</dbReference>
<dbReference type="Proteomes" id="UP000809243">
    <property type="component" value="Unassembled WGS sequence"/>
</dbReference>
<evidence type="ECO:0000313" key="10">
    <source>
        <dbReference type="Proteomes" id="UP000809243"/>
    </source>
</evidence>
<feature type="domain" description="AAA+ ATPase" evidence="8">
    <location>
        <begin position="35"/>
        <end position="158"/>
    </location>
</feature>
<evidence type="ECO:0000256" key="6">
    <source>
        <dbReference type="ARBA" id="ARBA00031749"/>
    </source>
</evidence>
<name>A0A938YY81_9ARCH</name>
<dbReference type="GO" id="GO:0005524">
    <property type="term" value="F:ATP binding"/>
    <property type="evidence" value="ECO:0007669"/>
    <property type="project" value="UniProtKB-UniRule"/>
</dbReference>
<evidence type="ECO:0000256" key="3">
    <source>
        <dbReference type="ARBA" id="ARBA00022705"/>
    </source>
</evidence>
<dbReference type="InterPro" id="IPR047854">
    <property type="entry name" value="RFC_lid"/>
</dbReference>
<dbReference type="SUPFAM" id="SSF52540">
    <property type="entry name" value="P-loop containing nucleoside triphosphate hydrolases"/>
    <property type="match status" value="1"/>
</dbReference>
<evidence type="ECO:0000256" key="4">
    <source>
        <dbReference type="ARBA" id="ARBA00022741"/>
    </source>
</evidence>
<dbReference type="CDD" id="cd00009">
    <property type="entry name" value="AAA"/>
    <property type="match status" value="1"/>
</dbReference>
<dbReference type="GO" id="GO:0003689">
    <property type="term" value="F:DNA clamp loader activity"/>
    <property type="evidence" value="ECO:0007669"/>
    <property type="project" value="UniProtKB-UniRule"/>
</dbReference>
<dbReference type="FunFam" id="3.40.50.300:FF:000952">
    <property type="entry name" value="Replication factor C subunit 2"/>
    <property type="match status" value="1"/>
</dbReference>
<dbReference type="HAMAP" id="MF_01509">
    <property type="entry name" value="RfcS"/>
    <property type="match status" value="1"/>
</dbReference>
<dbReference type="EMBL" id="JAFGDB010000095">
    <property type="protein sequence ID" value="MBN2067871.1"/>
    <property type="molecule type" value="Genomic_DNA"/>
</dbReference>
<keyword evidence="3 7" id="KW-0235">DNA replication</keyword>
<dbReference type="InterPro" id="IPR013748">
    <property type="entry name" value="Rep_factorC_C"/>
</dbReference>
<dbReference type="Gene3D" id="1.10.8.60">
    <property type="match status" value="1"/>
</dbReference>
<evidence type="ECO:0000256" key="1">
    <source>
        <dbReference type="ARBA" id="ARBA00009668"/>
    </source>
</evidence>
<dbReference type="Pfam" id="PF21960">
    <property type="entry name" value="RCF1-5-like_lid"/>
    <property type="match status" value="1"/>
</dbReference>
<keyword evidence="5 7" id="KW-0067">ATP-binding</keyword>
<dbReference type="GO" id="GO:0005663">
    <property type="term" value="C:DNA replication factor C complex"/>
    <property type="evidence" value="ECO:0007669"/>
    <property type="project" value="InterPro"/>
</dbReference>
<dbReference type="GO" id="GO:0006281">
    <property type="term" value="P:DNA repair"/>
    <property type="evidence" value="ECO:0007669"/>
    <property type="project" value="TreeGrafter"/>
</dbReference>
<dbReference type="Gene3D" id="3.40.50.300">
    <property type="entry name" value="P-loop containing nucleotide triphosphate hydrolases"/>
    <property type="match status" value="1"/>
</dbReference>
<dbReference type="Gene3D" id="1.20.272.10">
    <property type="match status" value="1"/>
</dbReference>
<feature type="binding site" evidence="7">
    <location>
        <begin position="43"/>
        <end position="50"/>
    </location>
    <ligand>
        <name>ATP</name>
        <dbReference type="ChEBI" id="CHEBI:30616"/>
    </ligand>
</feature>
<dbReference type="InterPro" id="IPR050238">
    <property type="entry name" value="DNA_Rep/Repair_Clamp_Loader"/>
</dbReference>
<dbReference type="GO" id="GO:0016887">
    <property type="term" value="F:ATP hydrolysis activity"/>
    <property type="evidence" value="ECO:0007669"/>
    <property type="project" value="InterPro"/>
</dbReference>